<dbReference type="InterPro" id="IPR008271">
    <property type="entry name" value="Ser/Thr_kinase_AS"/>
</dbReference>
<feature type="domain" description="AGC-kinase C-terminal" evidence="10">
    <location>
        <begin position="272"/>
        <end position="341"/>
    </location>
</feature>
<dbReference type="InterPro" id="IPR000719">
    <property type="entry name" value="Prot_kinase_dom"/>
</dbReference>
<dbReference type="Gene3D" id="1.10.510.10">
    <property type="entry name" value="Transferase(Phosphotransferase) domain 1"/>
    <property type="match status" value="1"/>
</dbReference>
<comment type="caution">
    <text evidence="11">The sequence shown here is derived from an EMBL/GenBank/DDBJ whole genome shotgun (WGS) entry which is preliminary data.</text>
</comment>
<evidence type="ECO:0000256" key="2">
    <source>
        <dbReference type="ARBA" id="ARBA00022553"/>
    </source>
</evidence>
<evidence type="ECO:0000256" key="3">
    <source>
        <dbReference type="ARBA" id="ARBA00022679"/>
    </source>
</evidence>
<dbReference type="InterPro" id="IPR011009">
    <property type="entry name" value="Kinase-like_dom_sf"/>
</dbReference>
<evidence type="ECO:0000256" key="5">
    <source>
        <dbReference type="ARBA" id="ARBA00022777"/>
    </source>
</evidence>
<protein>
    <submittedName>
        <fullName evidence="11">AGC family protein kinase</fullName>
    </submittedName>
</protein>
<reference evidence="11" key="1">
    <citation type="submission" date="2016-10" db="EMBL/GenBank/DDBJ databases">
        <authorList>
            <person name="Benchimol M."/>
            <person name="Almeida L.G."/>
            <person name="Vasconcelos A.T."/>
            <person name="Perreira-Neves A."/>
            <person name="Rosa I.A."/>
            <person name="Tasca T."/>
            <person name="Bogo M.R."/>
            <person name="de Souza W."/>
        </authorList>
    </citation>
    <scope>NUCLEOTIDE SEQUENCE [LARGE SCALE GENOMIC DNA]</scope>
    <source>
        <strain evidence="11">K</strain>
    </source>
</reference>
<accession>A0A1J4L3V8</accession>
<evidence type="ECO:0000256" key="7">
    <source>
        <dbReference type="PROSITE-ProRule" id="PRU10141"/>
    </source>
</evidence>
<dbReference type="PROSITE" id="PS51285">
    <property type="entry name" value="AGC_KINASE_CTER"/>
    <property type="match status" value="1"/>
</dbReference>
<dbReference type="SMART" id="SM00220">
    <property type="entry name" value="S_TKc"/>
    <property type="match status" value="1"/>
</dbReference>
<dbReference type="PROSITE" id="PS50011">
    <property type="entry name" value="PROTEIN_KINASE_DOM"/>
    <property type="match status" value="1"/>
</dbReference>
<dbReference type="RefSeq" id="XP_068369741.1">
    <property type="nucleotide sequence ID" value="XM_068513934.1"/>
</dbReference>
<dbReference type="GO" id="GO:0005524">
    <property type="term" value="F:ATP binding"/>
    <property type="evidence" value="ECO:0007669"/>
    <property type="project" value="UniProtKB-UniRule"/>
</dbReference>
<keyword evidence="1 8" id="KW-0723">Serine/threonine-protein kinase</keyword>
<dbReference type="InterPro" id="IPR000961">
    <property type="entry name" value="AGC-kinase_C"/>
</dbReference>
<dbReference type="InterPro" id="IPR017441">
    <property type="entry name" value="Protein_kinase_ATP_BS"/>
</dbReference>
<keyword evidence="6 7" id="KW-0067">ATP-binding</keyword>
<evidence type="ECO:0000313" key="11">
    <source>
        <dbReference type="EMBL" id="OHT16605.1"/>
    </source>
</evidence>
<feature type="binding site" evidence="7">
    <location>
        <position position="52"/>
    </location>
    <ligand>
        <name>ATP</name>
        <dbReference type="ChEBI" id="CHEBI:30616"/>
    </ligand>
</feature>
<comment type="similarity">
    <text evidence="8">Belongs to the protein kinase superfamily.</text>
</comment>
<dbReference type="PANTHER" id="PTHR24351">
    <property type="entry name" value="RIBOSOMAL PROTEIN S6 KINASE"/>
    <property type="match status" value="1"/>
</dbReference>
<evidence type="ECO:0000256" key="6">
    <source>
        <dbReference type="ARBA" id="ARBA00022840"/>
    </source>
</evidence>
<feature type="domain" description="Protein kinase" evidence="9">
    <location>
        <begin position="23"/>
        <end position="271"/>
    </location>
</feature>
<keyword evidence="4 7" id="KW-0547">Nucleotide-binding</keyword>
<dbReference type="GeneID" id="94848638"/>
<dbReference type="SUPFAM" id="SSF56112">
    <property type="entry name" value="Protein kinase-like (PK-like)"/>
    <property type="match status" value="1"/>
</dbReference>
<keyword evidence="2" id="KW-0597">Phosphoprotein</keyword>
<dbReference type="PROSITE" id="PS00107">
    <property type="entry name" value="PROTEIN_KINASE_ATP"/>
    <property type="match status" value="1"/>
</dbReference>
<gene>
    <name evidence="11" type="ORF">TRFO_41702</name>
</gene>
<evidence type="ECO:0000313" key="12">
    <source>
        <dbReference type="Proteomes" id="UP000179807"/>
    </source>
</evidence>
<dbReference type="VEuPathDB" id="TrichDB:TRFO_41702"/>
<dbReference type="Gene3D" id="3.30.200.20">
    <property type="entry name" value="Phosphorylase Kinase, domain 1"/>
    <property type="match status" value="1"/>
</dbReference>
<evidence type="ECO:0000259" key="10">
    <source>
        <dbReference type="PROSITE" id="PS51285"/>
    </source>
</evidence>
<organism evidence="11 12">
    <name type="scientific">Tritrichomonas foetus</name>
    <dbReference type="NCBI Taxonomy" id="1144522"/>
    <lineage>
        <taxon>Eukaryota</taxon>
        <taxon>Metamonada</taxon>
        <taxon>Parabasalia</taxon>
        <taxon>Tritrichomonadida</taxon>
        <taxon>Tritrichomonadidae</taxon>
        <taxon>Tritrichomonas</taxon>
    </lineage>
</organism>
<keyword evidence="12" id="KW-1185">Reference proteome</keyword>
<dbReference type="FunFam" id="1.10.510.10:FF:000008">
    <property type="entry name" value="Non-specific serine/threonine protein kinase"/>
    <property type="match status" value="1"/>
</dbReference>
<name>A0A1J4L3V8_9EUKA</name>
<dbReference type="EMBL" id="MLAK01000091">
    <property type="protein sequence ID" value="OHT16605.1"/>
    <property type="molecule type" value="Genomic_DNA"/>
</dbReference>
<dbReference type="GO" id="GO:0004674">
    <property type="term" value="F:protein serine/threonine kinase activity"/>
    <property type="evidence" value="ECO:0007669"/>
    <property type="project" value="UniProtKB-KW"/>
</dbReference>
<dbReference type="Pfam" id="PF00069">
    <property type="entry name" value="Pkinase"/>
    <property type="match status" value="1"/>
</dbReference>
<dbReference type="InterPro" id="IPR045270">
    <property type="entry name" value="STKc_AGC"/>
</dbReference>
<evidence type="ECO:0000259" key="9">
    <source>
        <dbReference type="PROSITE" id="PS50011"/>
    </source>
</evidence>
<proteinExistence type="inferred from homology"/>
<dbReference type="OrthoDB" id="63267at2759"/>
<dbReference type="PROSITE" id="PS00108">
    <property type="entry name" value="PROTEIN_KINASE_ST"/>
    <property type="match status" value="1"/>
</dbReference>
<dbReference type="SMART" id="SM00133">
    <property type="entry name" value="S_TK_X"/>
    <property type="match status" value="1"/>
</dbReference>
<evidence type="ECO:0000256" key="8">
    <source>
        <dbReference type="RuleBase" id="RU000304"/>
    </source>
</evidence>
<evidence type="ECO:0000256" key="4">
    <source>
        <dbReference type="ARBA" id="ARBA00022741"/>
    </source>
</evidence>
<sequence>MMRWILAIRGCTYNNPKISIDQFKIISVIGRGFYGKVMLVQHTKTGETLAIKSIQKWKLVQSKKIHTVLIERNILESIHFPFIVSLRYAFQTDKKFYLVLEYVPGGELFFHMQKLGALPLDVVKLYIAEISLALNHLHSHGIVYRDLKPENVLIDADGHIKLTDFGLSKLTEETSTFCGTSEYLAPEIISRQPYSYQIDWWSLGVLMYEMLFERTPWVTQNRAKLFDMIQKDEPEFPEDANKEAVEFLKFILVKDPRKRPGFHEIRRHSFFRDFDFEKVLNMEYQSNFVPHISNELKPTNFDAEFIAEVAGDSSAASTAEHEDDYLPGFSYTGEQVIENLHFDESIIANKEDVSDDYMKSDSDSSAFTNSIEQQIFNNNSNT</sequence>
<keyword evidence="5 11" id="KW-0418">Kinase</keyword>
<dbReference type="Proteomes" id="UP000179807">
    <property type="component" value="Unassembled WGS sequence"/>
</dbReference>
<dbReference type="FunFam" id="3.30.200.20:FF:000771">
    <property type="entry name" value="AGC family protein kinase"/>
    <property type="match status" value="1"/>
</dbReference>
<dbReference type="AlphaFoldDB" id="A0A1J4L3V8"/>
<evidence type="ECO:0000256" key="1">
    <source>
        <dbReference type="ARBA" id="ARBA00022527"/>
    </source>
</evidence>
<dbReference type="CDD" id="cd05123">
    <property type="entry name" value="STKc_AGC"/>
    <property type="match status" value="1"/>
</dbReference>
<keyword evidence="3" id="KW-0808">Transferase</keyword>